<dbReference type="Gene3D" id="3.40.50.1820">
    <property type="entry name" value="alpha/beta hydrolase"/>
    <property type="match status" value="1"/>
</dbReference>
<dbReference type="Pfam" id="PF20434">
    <property type="entry name" value="BD-FAE"/>
    <property type="match status" value="1"/>
</dbReference>
<keyword evidence="5" id="KW-1185">Reference proteome</keyword>
<accession>A0A7X0B0J1</accession>
<sequence>MKRLAMILCAATMLAPPLAVARADTPAAVAGQAVRVLAPERLWPGPAPLAADWPGKAARPVVEATSPDGERVTNVTDPIYQAYLPDPARATGAAVIIAPGGGFRFLAIRNEGVAVAEWLAERGVAAFILKYRLVQQDGPEDDIRRRFQGVPVEVQGDPGVADGIQALKRIRDRARDYGIDPHRVAAIGFSAGAHVVSMMGLNPVPADRPDYVAPIYGGAFTTGEYNLPPANLPPEPGTPTEPWLAPPAKPAPGRLPPFFLAMAQDDVFVGQGVRRFYDALFAAGYRPELHLYFRGNHGFGMKPQGSTSDHFLQEFLWWLDAQGATTGATTPAAPR</sequence>
<comment type="caution">
    <text evidence="4">The sequence shown here is derived from an EMBL/GenBank/DDBJ whole genome shotgun (WGS) entry which is preliminary data.</text>
</comment>
<reference evidence="4 5" key="1">
    <citation type="submission" date="2020-08" db="EMBL/GenBank/DDBJ databases">
        <title>Genomic Encyclopedia of Type Strains, Phase IV (KMG-IV): sequencing the most valuable type-strain genomes for metagenomic binning, comparative biology and taxonomic classification.</title>
        <authorList>
            <person name="Goeker M."/>
        </authorList>
    </citation>
    <scope>NUCLEOTIDE SEQUENCE [LARGE SCALE GENOMIC DNA]</scope>
    <source>
        <strain evidence="4 5">DSM 22198</strain>
    </source>
</reference>
<name>A0A7X0B0J1_9PROT</name>
<feature type="chain" id="PRO_5031211535" evidence="2">
    <location>
        <begin position="22"/>
        <end position="335"/>
    </location>
</feature>
<evidence type="ECO:0000256" key="2">
    <source>
        <dbReference type="SAM" id="SignalP"/>
    </source>
</evidence>
<organism evidence="4 5">
    <name type="scientific">Nitrospirillum iridis</name>
    <dbReference type="NCBI Taxonomy" id="765888"/>
    <lineage>
        <taxon>Bacteria</taxon>
        <taxon>Pseudomonadati</taxon>
        <taxon>Pseudomonadota</taxon>
        <taxon>Alphaproteobacteria</taxon>
        <taxon>Rhodospirillales</taxon>
        <taxon>Azospirillaceae</taxon>
        <taxon>Nitrospirillum</taxon>
    </lineage>
</organism>
<feature type="domain" description="BD-FAE-like" evidence="3">
    <location>
        <begin position="161"/>
        <end position="202"/>
    </location>
</feature>
<dbReference type="PANTHER" id="PTHR48081">
    <property type="entry name" value="AB HYDROLASE SUPERFAMILY PROTEIN C4A8.06C"/>
    <property type="match status" value="1"/>
</dbReference>
<dbReference type="RefSeq" id="WP_184803195.1">
    <property type="nucleotide sequence ID" value="NZ_JACIIZ010000010.1"/>
</dbReference>
<proteinExistence type="predicted"/>
<keyword evidence="2" id="KW-0732">Signal</keyword>
<dbReference type="EMBL" id="JACIIZ010000010">
    <property type="protein sequence ID" value="MBB6253112.1"/>
    <property type="molecule type" value="Genomic_DNA"/>
</dbReference>
<keyword evidence="1" id="KW-0378">Hydrolase</keyword>
<dbReference type="InterPro" id="IPR029058">
    <property type="entry name" value="AB_hydrolase_fold"/>
</dbReference>
<evidence type="ECO:0000313" key="5">
    <source>
        <dbReference type="Proteomes" id="UP000539175"/>
    </source>
</evidence>
<dbReference type="InterPro" id="IPR050300">
    <property type="entry name" value="GDXG_lipolytic_enzyme"/>
</dbReference>
<dbReference type="AlphaFoldDB" id="A0A7X0B0J1"/>
<dbReference type="PANTHER" id="PTHR48081:SF6">
    <property type="entry name" value="PEPTIDASE S9 PROLYL OLIGOPEPTIDASE CATALYTIC DOMAIN-CONTAINING PROTEIN"/>
    <property type="match status" value="1"/>
</dbReference>
<gene>
    <name evidence="4" type="ORF">FHS74_003681</name>
</gene>
<dbReference type="Proteomes" id="UP000539175">
    <property type="component" value="Unassembled WGS sequence"/>
</dbReference>
<evidence type="ECO:0000256" key="1">
    <source>
        <dbReference type="ARBA" id="ARBA00022801"/>
    </source>
</evidence>
<evidence type="ECO:0000259" key="3">
    <source>
        <dbReference type="Pfam" id="PF20434"/>
    </source>
</evidence>
<feature type="signal peptide" evidence="2">
    <location>
        <begin position="1"/>
        <end position="21"/>
    </location>
</feature>
<dbReference type="SUPFAM" id="SSF53474">
    <property type="entry name" value="alpha/beta-Hydrolases"/>
    <property type="match status" value="1"/>
</dbReference>
<evidence type="ECO:0000313" key="4">
    <source>
        <dbReference type="EMBL" id="MBB6253112.1"/>
    </source>
</evidence>
<dbReference type="InterPro" id="IPR049492">
    <property type="entry name" value="BD-FAE-like_dom"/>
</dbReference>
<protein>
    <submittedName>
        <fullName evidence="4">Acetyl esterase/lipase</fullName>
    </submittedName>
</protein>
<dbReference type="GO" id="GO:0016787">
    <property type="term" value="F:hydrolase activity"/>
    <property type="evidence" value="ECO:0007669"/>
    <property type="project" value="UniProtKB-KW"/>
</dbReference>